<gene>
    <name evidence="2" type="ORF">MNBD_GAMMA08-1336</name>
</gene>
<evidence type="ECO:0000313" key="2">
    <source>
        <dbReference type="EMBL" id="VAW60683.1"/>
    </source>
</evidence>
<dbReference type="InterPro" id="IPR038726">
    <property type="entry name" value="PDDEXK_AddAB-type"/>
</dbReference>
<organism evidence="2">
    <name type="scientific">hydrothermal vent metagenome</name>
    <dbReference type="NCBI Taxonomy" id="652676"/>
    <lineage>
        <taxon>unclassified sequences</taxon>
        <taxon>metagenomes</taxon>
        <taxon>ecological metagenomes</taxon>
    </lineage>
</organism>
<accession>A0A3B0X8H3</accession>
<dbReference type="SUPFAM" id="SSF52540">
    <property type="entry name" value="P-loop containing nucleoside triphosphate hydrolases"/>
    <property type="match status" value="1"/>
</dbReference>
<dbReference type="InterPro" id="IPR027417">
    <property type="entry name" value="P-loop_NTPase"/>
</dbReference>
<dbReference type="Gene3D" id="3.90.320.10">
    <property type="match status" value="1"/>
</dbReference>
<feature type="domain" description="PD-(D/E)XK endonuclease-like" evidence="1">
    <location>
        <begin position="678"/>
        <end position="931"/>
    </location>
</feature>
<sequence length="945" mass="108538">MISSAIQNTVIPTHLNFTDALAKHILAEQKTNLPDLSNVCIFLPNAQAVQQMRHSLADVSQQTLLGGSIGSLSQWLNHNITPDDFSKKHINQPARQLLLIEALKQHANLYAEENHWQVCDSLLELFDELSLSQHQWLNEPTDKWIEKLQSAYQAQENITQLNQEAKIIQTLWQAWQHQLDALQLNDDTGILKQRLLTDIPKHFSQKQFYIIGYEQFTALEKAWCEKLSHTARVTCVSQNSIPTNNLDIKLLNTIYSQEDPLYARTKNYKVGEYFINKINLFDAQSAEQETQAVDLKIRMSLLNGKNNIAVVTENRKLARRLRALLERANVHVQDTAGWALATTSAATVLERWLECIEQDFAYQPLLDLLKSPFFRDKENTDEHLNIIYRFEQDIVLHENIGNDLQRFKNAIKNRAERLNLKQSSTAEQLILLLNKIESAAAELTALFKNNQHSTPETWLNYFISSIKKLGIYQQFSTDIAGQRVQQELEKLTHAHHAANPKMSWQDLRTWIGSTLECEQFKPQSKESAVKIMNMQQAQYCQFDTLIIAGANLKSFPGSAAQHTFFNQSVRQALHLKNWQQTKEDNFSQFKQLLLSADDILITWQAEKNGEWMQVSPWVSSLQDFSKLAFKQSLRDTHLEYLVSQLSPLTDRTEALVEPLKTVIQATPVALPALTPNVFSASRHQRLIDCPYKFFAADILKLKPLEKISQELLKSEYGEKVHLILHAFHQQCPNLPEPFSEPLTPNNKSLALKHIEKLSQRVFNTQAEDSIQHRGWFNRWMDTAESYIDWHIARQSEWKIYKLEAMVEQPLNAENKLQGRLDRIDKQNNMYSIIDYKTGNTAKQKDIESAENIQLTSYAALMTDVYNVIYLKLDKGTTKPSGTLEGETLIHLKADVLQRLENVISKINASHPLPSWGDSQACNYCDMSGLCRKQIWEVSATKTETQ</sequence>
<evidence type="ECO:0000259" key="1">
    <source>
        <dbReference type="Pfam" id="PF12705"/>
    </source>
</evidence>
<dbReference type="EMBL" id="UOFH01000158">
    <property type="protein sequence ID" value="VAW60683.1"/>
    <property type="molecule type" value="Genomic_DNA"/>
</dbReference>
<name>A0A3B0X8H3_9ZZZZ</name>
<protein>
    <recommendedName>
        <fullName evidence="1">PD-(D/E)XK endonuclease-like domain-containing protein</fullName>
    </recommendedName>
</protein>
<dbReference type="Pfam" id="PF12705">
    <property type="entry name" value="PDDEXK_1"/>
    <property type="match status" value="1"/>
</dbReference>
<proteinExistence type="predicted"/>
<dbReference type="AlphaFoldDB" id="A0A3B0X8H3"/>
<reference evidence="2" key="1">
    <citation type="submission" date="2018-06" db="EMBL/GenBank/DDBJ databases">
        <authorList>
            <person name="Zhirakovskaya E."/>
        </authorList>
    </citation>
    <scope>NUCLEOTIDE SEQUENCE</scope>
</reference>
<dbReference type="InterPro" id="IPR011604">
    <property type="entry name" value="PDDEXK-like_dom_sf"/>
</dbReference>